<evidence type="ECO:0000256" key="1">
    <source>
        <dbReference type="ARBA" id="ARBA00007074"/>
    </source>
</evidence>
<dbReference type="Gene3D" id="2.30.30.40">
    <property type="entry name" value="SH3 Domains"/>
    <property type="match status" value="1"/>
</dbReference>
<reference evidence="6" key="1">
    <citation type="submission" date="2009-01" db="EMBL/GenBank/DDBJ databases">
        <title>Complete sequence of chromosome Cyanothece sp. PCC 7425.</title>
        <authorList>
            <consortium name="US DOE Joint Genome Institute"/>
            <person name="Lucas S."/>
            <person name="Copeland A."/>
            <person name="Lapidus A."/>
            <person name="Glavina del Rio T."/>
            <person name="Dalin E."/>
            <person name="Tice H."/>
            <person name="Bruce D."/>
            <person name="Goodwin L."/>
            <person name="Pitluck S."/>
            <person name="Sims D."/>
            <person name="Meineke L."/>
            <person name="Brettin T."/>
            <person name="Detter J.C."/>
            <person name="Han C."/>
            <person name="Larimer F."/>
            <person name="Land M."/>
            <person name="Hauser L."/>
            <person name="Kyrpides N."/>
            <person name="Ovchinnikova G."/>
            <person name="Liberton M."/>
            <person name="Stoeckel J."/>
            <person name="Banerjee A."/>
            <person name="Singh A."/>
            <person name="Page L."/>
            <person name="Sato H."/>
            <person name="Zhao L."/>
            <person name="Sherman L."/>
            <person name="Pakrasi H."/>
            <person name="Richardson P."/>
        </authorList>
    </citation>
    <scope>NUCLEOTIDE SEQUENCE</scope>
    <source>
        <strain evidence="6">PCC 7425</strain>
    </source>
</reference>
<accession>B8HU91</accession>
<name>B8HU91_CYAP4</name>
<protein>
    <submittedName>
        <fullName evidence="6">NLP/P60 protein</fullName>
    </submittedName>
</protein>
<keyword evidence="2" id="KW-0645">Protease</keyword>
<organism evidence="6">
    <name type="scientific">Cyanothece sp. (strain PCC 7425 / ATCC 29141)</name>
    <dbReference type="NCBI Taxonomy" id="395961"/>
    <lineage>
        <taxon>Bacteria</taxon>
        <taxon>Bacillati</taxon>
        <taxon>Cyanobacteriota</taxon>
        <taxon>Cyanophyceae</taxon>
        <taxon>Gomontiellales</taxon>
        <taxon>Cyanothecaceae</taxon>
        <taxon>Cyanothece</taxon>
    </lineage>
</organism>
<evidence type="ECO:0000313" key="6">
    <source>
        <dbReference type="EMBL" id="ACL44436.1"/>
    </source>
</evidence>
<dbReference type="PROSITE" id="PS51935">
    <property type="entry name" value="NLPC_P60"/>
    <property type="match status" value="1"/>
</dbReference>
<dbReference type="Pfam" id="PF00877">
    <property type="entry name" value="NLPC_P60"/>
    <property type="match status" value="1"/>
</dbReference>
<dbReference type="SUPFAM" id="SSF82057">
    <property type="entry name" value="Prokaryotic SH3-related domain"/>
    <property type="match status" value="1"/>
</dbReference>
<dbReference type="HOGENOM" id="CLU_092338_0_0_3"/>
<feature type="domain" description="NlpC/P60" evidence="5">
    <location>
        <begin position="114"/>
        <end position="267"/>
    </location>
</feature>
<dbReference type="InterPro" id="IPR051202">
    <property type="entry name" value="Peptidase_C40"/>
</dbReference>
<dbReference type="AlphaFoldDB" id="B8HU91"/>
<dbReference type="EMBL" id="CP001344">
    <property type="protein sequence ID" value="ACL44436.1"/>
    <property type="molecule type" value="Genomic_DNA"/>
</dbReference>
<evidence type="ECO:0000259" key="5">
    <source>
        <dbReference type="PROSITE" id="PS51935"/>
    </source>
</evidence>
<dbReference type="PANTHER" id="PTHR47053:SF1">
    <property type="entry name" value="MUREIN DD-ENDOPEPTIDASE MEPH-RELATED"/>
    <property type="match status" value="1"/>
</dbReference>
<dbReference type="InterPro" id="IPR000064">
    <property type="entry name" value="NLP_P60_dom"/>
</dbReference>
<dbReference type="GO" id="GO:0006508">
    <property type="term" value="P:proteolysis"/>
    <property type="evidence" value="ECO:0007669"/>
    <property type="project" value="UniProtKB-KW"/>
</dbReference>
<dbReference type="eggNOG" id="COG0791">
    <property type="taxonomic scope" value="Bacteria"/>
</dbReference>
<dbReference type="InterPro" id="IPR038765">
    <property type="entry name" value="Papain-like_cys_pep_sf"/>
</dbReference>
<dbReference type="MEROPS" id="C40.009"/>
<dbReference type="PANTHER" id="PTHR47053">
    <property type="entry name" value="MUREIN DD-ENDOPEPTIDASE MEPH-RELATED"/>
    <property type="match status" value="1"/>
</dbReference>
<gene>
    <name evidence="6" type="ordered locus">Cyan7425_2073</name>
</gene>
<proteinExistence type="inferred from homology"/>
<evidence type="ECO:0000256" key="3">
    <source>
        <dbReference type="ARBA" id="ARBA00022801"/>
    </source>
</evidence>
<sequence>MLPKINVMSDRPQISPPIETKPVPGQFYRVKTALNLYDSPALEKLATQAAAGRYLHFLDLPEAHYSATEADNQKTCNALTVRLWEDDYPGWLAIADLVHLQPTDPPSLPPLISAAEIQARIPQVIAFCLQAMQQPNYYLWGGTVGPNYDCSGLVQHSFASQGIALPRDAYQQEAFVQPIPNPGSEPIDLIPNLIPGDLIFFGTPEKVTHVAIYLGEGKYIHSSGQQQGRNGIGIDSLHPEGDAVNSPTVRVTQAYYAQVRGAGRVVANFIPIG</sequence>
<evidence type="ECO:0000256" key="4">
    <source>
        <dbReference type="ARBA" id="ARBA00022807"/>
    </source>
</evidence>
<dbReference type="InterPro" id="IPR041382">
    <property type="entry name" value="SH3_16"/>
</dbReference>
<dbReference type="Pfam" id="PF18348">
    <property type="entry name" value="SH3_16"/>
    <property type="match status" value="1"/>
</dbReference>
<comment type="similarity">
    <text evidence="1">Belongs to the peptidase C40 family.</text>
</comment>
<dbReference type="KEGG" id="cyn:Cyan7425_2073"/>
<keyword evidence="3" id="KW-0378">Hydrolase</keyword>
<dbReference type="Gene3D" id="3.90.1720.10">
    <property type="entry name" value="endopeptidase domain like (from Nostoc punctiforme)"/>
    <property type="match status" value="1"/>
</dbReference>
<dbReference type="GO" id="GO:0008234">
    <property type="term" value="F:cysteine-type peptidase activity"/>
    <property type="evidence" value="ECO:0007669"/>
    <property type="project" value="UniProtKB-KW"/>
</dbReference>
<dbReference type="SUPFAM" id="SSF54001">
    <property type="entry name" value="Cysteine proteinases"/>
    <property type="match status" value="1"/>
</dbReference>
<dbReference type="STRING" id="395961.Cyan7425_2073"/>
<evidence type="ECO:0000256" key="2">
    <source>
        <dbReference type="ARBA" id="ARBA00022670"/>
    </source>
</evidence>
<keyword evidence="4" id="KW-0788">Thiol protease</keyword>